<dbReference type="CDD" id="cd02120">
    <property type="entry name" value="PA_subtilisin_like"/>
    <property type="match status" value="1"/>
</dbReference>
<proteinExistence type="predicted"/>
<sequence length="116" mass="12884">MIARQGTKINREQFPFHHLYAVILANCGLVEFCFKNCNPGSFQDDQVKGKIILCESKDDDYSAESKFESLKKQGAIGMLLINDNERAVASSFGSSPVVVVIEEDGAQIFSYINSTR</sequence>
<dbReference type="AlphaFoldDB" id="A0AAD2A3I0"/>
<accession>A0AAD2A3I0</accession>
<dbReference type="InterPro" id="IPR003137">
    <property type="entry name" value="PA_domain"/>
</dbReference>
<gene>
    <name evidence="2" type="ORF">FPE_LOCUS25337</name>
</gene>
<name>A0AAD2A3I0_9LAMI</name>
<feature type="domain" description="PA" evidence="1">
    <location>
        <begin position="36"/>
        <end position="107"/>
    </location>
</feature>
<protein>
    <recommendedName>
        <fullName evidence="1">PA domain-containing protein</fullName>
    </recommendedName>
</protein>
<dbReference type="Gene3D" id="3.50.30.30">
    <property type="match status" value="1"/>
</dbReference>
<dbReference type="EMBL" id="OU503050">
    <property type="protein sequence ID" value="CAI9777907.1"/>
    <property type="molecule type" value="Genomic_DNA"/>
</dbReference>
<keyword evidence="3" id="KW-1185">Reference proteome</keyword>
<evidence type="ECO:0000259" key="1">
    <source>
        <dbReference type="Pfam" id="PF02225"/>
    </source>
</evidence>
<organism evidence="2 3">
    <name type="scientific">Fraxinus pennsylvanica</name>
    <dbReference type="NCBI Taxonomy" id="56036"/>
    <lineage>
        <taxon>Eukaryota</taxon>
        <taxon>Viridiplantae</taxon>
        <taxon>Streptophyta</taxon>
        <taxon>Embryophyta</taxon>
        <taxon>Tracheophyta</taxon>
        <taxon>Spermatophyta</taxon>
        <taxon>Magnoliopsida</taxon>
        <taxon>eudicotyledons</taxon>
        <taxon>Gunneridae</taxon>
        <taxon>Pentapetalae</taxon>
        <taxon>asterids</taxon>
        <taxon>lamiids</taxon>
        <taxon>Lamiales</taxon>
        <taxon>Oleaceae</taxon>
        <taxon>Oleeae</taxon>
        <taxon>Fraxinus</taxon>
    </lineage>
</organism>
<reference evidence="2" key="1">
    <citation type="submission" date="2023-05" db="EMBL/GenBank/DDBJ databases">
        <authorList>
            <person name="Huff M."/>
        </authorList>
    </citation>
    <scope>NUCLEOTIDE SEQUENCE</scope>
</reference>
<dbReference type="Pfam" id="PF02225">
    <property type="entry name" value="PA"/>
    <property type="match status" value="1"/>
</dbReference>
<evidence type="ECO:0000313" key="2">
    <source>
        <dbReference type="EMBL" id="CAI9777907.1"/>
    </source>
</evidence>
<dbReference type="Proteomes" id="UP000834106">
    <property type="component" value="Chromosome 15"/>
</dbReference>
<evidence type="ECO:0000313" key="3">
    <source>
        <dbReference type="Proteomes" id="UP000834106"/>
    </source>
</evidence>